<evidence type="ECO:0000313" key="2">
    <source>
        <dbReference type="EMBL" id="RSH81949.1"/>
    </source>
</evidence>
<reference evidence="2 3" key="1">
    <citation type="submission" date="2018-11" db="EMBL/GenBank/DDBJ databases">
        <title>Genome sequence of Apiotrichum porosum DSM 27194.</title>
        <authorList>
            <person name="Aliyu H."/>
            <person name="Gorte O."/>
            <person name="Ochsenreither K."/>
        </authorList>
    </citation>
    <scope>NUCLEOTIDE SEQUENCE [LARGE SCALE GENOMIC DNA]</scope>
    <source>
        <strain evidence="2 3">DSM 27194</strain>
    </source>
</reference>
<dbReference type="Proteomes" id="UP000279236">
    <property type="component" value="Unassembled WGS sequence"/>
</dbReference>
<dbReference type="InterPro" id="IPR038595">
    <property type="entry name" value="LOR_sf"/>
</dbReference>
<protein>
    <recommendedName>
        <fullName evidence="4">Phospholipid scramblase</fullName>
    </recommendedName>
</protein>
<dbReference type="GeneID" id="39592689"/>
<dbReference type="Gene3D" id="2.40.160.200">
    <property type="entry name" value="LURP1-related"/>
    <property type="match status" value="1"/>
</dbReference>
<accession>A0A427XSX8</accession>
<dbReference type="AlphaFoldDB" id="A0A427XSX8"/>
<dbReference type="OrthoDB" id="97518at2759"/>
<evidence type="ECO:0000313" key="3">
    <source>
        <dbReference type="Proteomes" id="UP000279236"/>
    </source>
</evidence>
<dbReference type="STRING" id="105984.A0A427XSX8"/>
<dbReference type="Pfam" id="PF04525">
    <property type="entry name" value="LOR"/>
    <property type="match status" value="1"/>
</dbReference>
<organism evidence="2 3">
    <name type="scientific">Apiotrichum porosum</name>
    <dbReference type="NCBI Taxonomy" id="105984"/>
    <lineage>
        <taxon>Eukaryota</taxon>
        <taxon>Fungi</taxon>
        <taxon>Dikarya</taxon>
        <taxon>Basidiomycota</taxon>
        <taxon>Agaricomycotina</taxon>
        <taxon>Tremellomycetes</taxon>
        <taxon>Trichosporonales</taxon>
        <taxon>Trichosporonaceae</taxon>
        <taxon>Apiotrichum</taxon>
    </lineage>
</organism>
<gene>
    <name evidence="2" type="ORF">EHS24_008146</name>
</gene>
<keyword evidence="3" id="KW-1185">Reference proteome</keyword>
<dbReference type="EMBL" id="RSCE01000006">
    <property type="protein sequence ID" value="RSH81949.1"/>
    <property type="molecule type" value="Genomic_DNA"/>
</dbReference>
<evidence type="ECO:0000256" key="1">
    <source>
        <dbReference type="ARBA" id="ARBA00005437"/>
    </source>
</evidence>
<dbReference type="InterPro" id="IPR007612">
    <property type="entry name" value="LOR"/>
</dbReference>
<dbReference type="SUPFAM" id="SSF54518">
    <property type="entry name" value="Tubby C-terminal domain-like"/>
    <property type="match status" value="1"/>
</dbReference>
<proteinExistence type="inferred from homology"/>
<name>A0A427XSX8_9TREE</name>
<dbReference type="RefSeq" id="XP_028476404.1">
    <property type="nucleotide sequence ID" value="XM_028623471.1"/>
</dbReference>
<dbReference type="InterPro" id="IPR025659">
    <property type="entry name" value="Tubby-like_C"/>
</dbReference>
<comment type="caution">
    <text evidence="2">The sequence shown here is derived from an EMBL/GenBank/DDBJ whole genome shotgun (WGS) entry which is preliminary data.</text>
</comment>
<comment type="similarity">
    <text evidence="1">Belongs to the LOR family.</text>
</comment>
<sequence>MGNLESLPPRRPPLAPRPEGLGVYEDMLASGEGTVVVLDRYMQWQKDAVLLHTVTGVPVIQCLGYDTWNKKKVILDHEGNRLFRIDSAPMLSGGTKYFGVDTSENELFCLYSKGALTPGYAVEFVDHFTGVNRKIDVEGNYTKNVITLSSRGAPIGRIVRSWMRMEMGYGPGTYWLEVAEGVDIALLAAISICLDEMAKASKFNGRNQSVVNNNNNFAFQMAMNAGPAGLGPGGVPGGNAAGGMF</sequence>
<evidence type="ECO:0008006" key="4">
    <source>
        <dbReference type="Google" id="ProtNLM"/>
    </source>
</evidence>